<dbReference type="AlphaFoldDB" id="A0A202EA19"/>
<accession>A0A202EA19</accession>
<comment type="caution">
    <text evidence="1">The sequence shown here is derived from an EMBL/GenBank/DDBJ whole genome shotgun (WGS) entry which is preliminary data.</text>
</comment>
<keyword evidence="2" id="KW-1185">Reference proteome</keyword>
<dbReference type="SUPFAM" id="SSF49464">
    <property type="entry name" value="Carboxypeptidase regulatory domain-like"/>
    <property type="match status" value="1"/>
</dbReference>
<dbReference type="InterPro" id="IPR006311">
    <property type="entry name" value="TAT_signal"/>
</dbReference>
<evidence type="ECO:0000313" key="1">
    <source>
        <dbReference type="EMBL" id="OVE84820.1"/>
    </source>
</evidence>
<name>A0A202EA19_9EURY</name>
<dbReference type="EMBL" id="MWPH01000002">
    <property type="protein sequence ID" value="OVE84820.1"/>
    <property type="molecule type" value="Genomic_DNA"/>
</dbReference>
<dbReference type="PROSITE" id="PS51318">
    <property type="entry name" value="TAT"/>
    <property type="match status" value="1"/>
</dbReference>
<gene>
    <name evidence="1" type="ORF">B2G88_10610</name>
</gene>
<dbReference type="Pfam" id="PF13620">
    <property type="entry name" value="CarboxypepD_reg"/>
    <property type="match status" value="2"/>
</dbReference>
<dbReference type="Proteomes" id="UP000196084">
    <property type="component" value="Unassembled WGS sequence"/>
</dbReference>
<dbReference type="InterPro" id="IPR008969">
    <property type="entry name" value="CarboxyPept-like_regulatory"/>
</dbReference>
<dbReference type="OrthoDB" id="156772at2157"/>
<protein>
    <submittedName>
        <fullName evidence="1">S-layer protein</fullName>
    </submittedName>
</protein>
<dbReference type="GO" id="GO:0030246">
    <property type="term" value="F:carbohydrate binding"/>
    <property type="evidence" value="ECO:0007669"/>
    <property type="project" value="InterPro"/>
</dbReference>
<proteinExistence type="predicted"/>
<sequence>MHANRRTFIRRSTAATAGLFAVAGATATATADEPADGMALVEGRLRYGDIPARDVTLAFDEETSTETASNGRYEQELEPGTYTVTVDEGGYVADSEEIELEAGDTTSVNFDLEREWGPEEGEIEVAIVEPGGGSTLESRVTLFGNGETHSAIAPDGWVPDGDYWTRGFVVPEGWWEVHAEGVDGFGDGYEEVYVEPNKTVRAVVELGSEPRPISKNSLITGTITDEDDEPISDAMVRLRDDTSTMIERVDTDGQFELEHDPGQYTLEVFADGYDRAETDVVARFGRMVEPEITLEAD</sequence>
<dbReference type="SUPFAM" id="SSF49452">
    <property type="entry name" value="Starch-binding domain-like"/>
    <property type="match status" value="1"/>
</dbReference>
<dbReference type="RefSeq" id="WP_054862987.1">
    <property type="nucleotide sequence ID" value="NZ_MWPH01000002.1"/>
</dbReference>
<reference evidence="1 2" key="1">
    <citation type="submission" date="2017-02" db="EMBL/GenBank/DDBJ databases">
        <title>Natronthermophilus aegyptiacus gen. nov.,sp. nov., an aerobic, extremely halophilic alkalithermophilic archaeon isolated from the athalassohaline Wadi An Natrun, Egypt.</title>
        <authorList>
            <person name="Zhao B."/>
        </authorList>
    </citation>
    <scope>NUCLEOTIDE SEQUENCE [LARGE SCALE GENOMIC DNA]</scope>
    <source>
        <strain evidence="1 2">CGMCC 1.3597</strain>
    </source>
</reference>
<organism evidence="1 2">
    <name type="scientific">Natronolimnobius baerhuensis</name>
    <dbReference type="NCBI Taxonomy" id="253108"/>
    <lineage>
        <taxon>Archaea</taxon>
        <taxon>Methanobacteriati</taxon>
        <taxon>Methanobacteriota</taxon>
        <taxon>Stenosarchaea group</taxon>
        <taxon>Halobacteria</taxon>
        <taxon>Halobacteriales</taxon>
        <taxon>Natrialbaceae</taxon>
        <taxon>Natronolimnobius</taxon>
    </lineage>
</organism>
<dbReference type="Gene3D" id="2.60.40.1120">
    <property type="entry name" value="Carboxypeptidase-like, regulatory domain"/>
    <property type="match status" value="2"/>
</dbReference>
<dbReference type="InterPro" id="IPR013784">
    <property type="entry name" value="Carb-bd-like_fold"/>
</dbReference>
<evidence type="ECO:0000313" key="2">
    <source>
        <dbReference type="Proteomes" id="UP000196084"/>
    </source>
</evidence>